<evidence type="ECO:0008006" key="4">
    <source>
        <dbReference type="Google" id="ProtNLM"/>
    </source>
</evidence>
<organism evidence="2 3">
    <name type="scientific">Anaeromyxobacter oryzae</name>
    <dbReference type="NCBI Taxonomy" id="2918170"/>
    <lineage>
        <taxon>Bacteria</taxon>
        <taxon>Pseudomonadati</taxon>
        <taxon>Myxococcota</taxon>
        <taxon>Myxococcia</taxon>
        <taxon>Myxococcales</taxon>
        <taxon>Cystobacterineae</taxon>
        <taxon>Anaeromyxobacteraceae</taxon>
        <taxon>Anaeromyxobacter</taxon>
    </lineage>
</organism>
<keyword evidence="1" id="KW-0732">Signal</keyword>
<feature type="signal peptide" evidence="1">
    <location>
        <begin position="1"/>
        <end position="21"/>
    </location>
</feature>
<gene>
    <name evidence="2" type="ORF">AMOR_38590</name>
</gene>
<dbReference type="RefSeq" id="WP_248353367.1">
    <property type="nucleotide sequence ID" value="NZ_AP025591.1"/>
</dbReference>
<proteinExistence type="predicted"/>
<sequence>MRHTKLIAAALVLLAGATVRADTVDVSSTTLVTGGQQTRFTGGTKLDLVTVVPAYEILSVVARDVTNPVASDLQLVLAGWGAYDFDHLRWDNGTSSNLNGDLQMGYVQGKLLNRQLTLRIGREQVQTGVARMIHIDGGEAIVLLPAGFRVSGYVGAPVSQRFQSRSGLRSWNPEGGDLAYGGRLAYSLPIPGVPGRGLDIGASANFVEDGGDPVRQEVGGDLRLQPIGNLTLLAFGAYSLYDDRFSEASVMGTWTPIHKLHLSADWHFFAPDLFLARNSVLSVFSASDRNEFGGGLTYELGRGLSVGADYHLQLEPGATEESGHHIGHDANARLDWSRGATVAGAEFLFLDALENGYWGGRLYGRQSFGKLFAAADVIGHVFREKVNNETYAVTGTLSAGLELARGFSAVISGRAGVTPFLEQTYDVMAKLVYNQTYVRREVR</sequence>
<dbReference type="EMBL" id="AP025591">
    <property type="protein sequence ID" value="BDG04863.1"/>
    <property type="molecule type" value="Genomic_DNA"/>
</dbReference>
<name>A0ABM7WZI5_9BACT</name>
<evidence type="ECO:0000256" key="1">
    <source>
        <dbReference type="SAM" id="SignalP"/>
    </source>
</evidence>
<evidence type="ECO:0000313" key="2">
    <source>
        <dbReference type="EMBL" id="BDG04863.1"/>
    </source>
</evidence>
<dbReference type="Proteomes" id="UP001162891">
    <property type="component" value="Chromosome"/>
</dbReference>
<reference evidence="3" key="1">
    <citation type="journal article" date="2022" name="Int. J. Syst. Evol. Microbiol.">
        <title>Anaeromyxobacter oryzae sp. nov., Anaeromyxobacter diazotrophicus sp. nov. and Anaeromyxobacter paludicola sp. nov., isolated from paddy soils.</title>
        <authorList>
            <person name="Itoh H."/>
            <person name="Xu Z."/>
            <person name="Mise K."/>
            <person name="Masuda Y."/>
            <person name="Ushijima N."/>
            <person name="Hayakawa C."/>
            <person name="Shiratori Y."/>
            <person name="Senoo K."/>
        </authorList>
    </citation>
    <scope>NUCLEOTIDE SEQUENCE [LARGE SCALE GENOMIC DNA]</scope>
    <source>
        <strain evidence="3">Red232</strain>
    </source>
</reference>
<evidence type="ECO:0000313" key="3">
    <source>
        <dbReference type="Proteomes" id="UP001162891"/>
    </source>
</evidence>
<accession>A0ABM7WZI5</accession>
<protein>
    <recommendedName>
        <fullName evidence="4">Alginate export domain-containing protein</fullName>
    </recommendedName>
</protein>
<dbReference type="SUPFAM" id="SSF56935">
    <property type="entry name" value="Porins"/>
    <property type="match status" value="1"/>
</dbReference>
<feature type="chain" id="PRO_5046262062" description="Alginate export domain-containing protein" evidence="1">
    <location>
        <begin position="22"/>
        <end position="443"/>
    </location>
</feature>
<keyword evidence="3" id="KW-1185">Reference proteome</keyword>